<dbReference type="EMBL" id="JBJQOH010000008">
    <property type="protein sequence ID" value="KAL3675472.1"/>
    <property type="molecule type" value="Genomic_DNA"/>
</dbReference>
<proteinExistence type="predicted"/>
<feature type="domain" description="SWIM-type" evidence="2">
    <location>
        <begin position="539"/>
        <end position="572"/>
    </location>
</feature>
<dbReference type="Pfam" id="PF10551">
    <property type="entry name" value="MULE"/>
    <property type="match status" value="1"/>
</dbReference>
<dbReference type="PROSITE" id="PS50966">
    <property type="entry name" value="ZF_SWIM"/>
    <property type="match status" value="1"/>
</dbReference>
<name>A0ABD3GBB9_9MARC</name>
<dbReference type="Proteomes" id="UP001633002">
    <property type="component" value="Unassembled WGS sequence"/>
</dbReference>
<organism evidence="3 4">
    <name type="scientific">Riccia sorocarpa</name>
    <dbReference type="NCBI Taxonomy" id="122646"/>
    <lineage>
        <taxon>Eukaryota</taxon>
        <taxon>Viridiplantae</taxon>
        <taxon>Streptophyta</taxon>
        <taxon>Embryophyta</taxon>
        <taxon>Marchantiophyta</taxon>
        <taxon>Marchantiopsida</taxon>
        <taxon>Marchantiidae</taxon>
        <taxon>Marchantiales</taxon>
        <taxon>Ricciaceae</taxon>
        <taxon>Riccia</taxon>
    </lineage>
</organism>
<dbReference type="InterPro" id="IPR018289">
    <property type="entry name" value="MULE_transposase_dom"/>
</dbReference>
<accession>A0ABD3GBB9</accession>
<keyword evidence="1" id="KW-0863">Zinc-finger</keyword>
<gene>
    <name evidence="3" type="ORF">R1sor_025420</name>
</gene>
<keyword evidence="1" id="KW-0479">Metal-binding</keyword>
<reference evidence="3 4" key="1">
    <citation type="submission" date="2024-09" db="EMBL/GenBank/DDBJ databases">
        <title>Chromosome-scale assembly of Riccia sorocarpa.</title>
        <authorList>
            <person name="Paukszto L."/>
        </authorList>
    </citation>
    <scope>NUCLEOTIDE SEQUENCE [LARGE SCALE GENOMIC DNA]</scope>
    <source>
        <strain evidence="3">LP-2024</strain>
        <tissue evidence="3">Aerial parts of the thallus</tissue>
    </source>
</reference>
<dbReference type="AlphaFoldDB" id="A0ABD3GBB9"/>
<evidence type="ECO:0000259" key="2">
    <source>
        <dbReference type="PROSITE" id="PS50966"/>
    </source>
</evidence>
<keyword evidence="4" id="KW-1185">Reference proteome</keyword>
<dbReference type="InterPro" id="IPR007527">
    <property type="entry name" value="Znf_SWIM"/>
</dbReference>
<evidence type="ECO:0000313" key="4">
    <source>
        <dbReference type="Proteomes" id="UP001633002"/>
    </source>
</evidence>
<sequence>MDDENNSMDDSQEEEIGAEELWRRHVQSNSGALQNLAGVSPEAVIRASRITRRIVLGATFVSWKEAMFCMKAWAVLRQRTFLLKKRHKDCQVAVCRYGHPCRRHPERPRSFFLQQAGSRPVPQNGFCGENGRRLECAGEEALQNPCPFRIRWKLDKEKTWTISVLASKHVCPSHLHTWRSAADAKWLAEVLANKVTSNPKIGVGQLRDTFGTEYGRQASYKSTWYGRETMLSHMGGGDAKSFQSIPAVCARLKVVDPNGHVDWEPQPDSRAFRRFVCPSASGRSFPYMRPHVGLDACHSINQSYPSFIMLATCLDGNNNISIIAYAIVDRENEENWLWFLVHLRGAVAGIDSPEIQYVSDRCKGIINVVRNIFPGASHVHCTIHLQRNVKQRFGTEMEKFFKVLHRCKTDEKYKQVLEAITEKNPECGQYLSNIPLALYVMYAVRRPRFGHTTSNIVEIANSAILPIRSYGPLRMCIELYLYMMEQKAKQHRLSLTLNEERLTPYDARYMATQEEDAGRMRVRIASLNEALVQSSTGDFVVTLLPECKCTCLVFKDMCLPCSHIIAFEREMRLSSERHVGVMWTSEAFRIAHLETFHPVDTSNLPISASCMAPTHVLKRGRRRINRIAGPGEHRSSATNLLAGGSGNRSLEPEEHQMPVELLLVGHIAQQRTPRLCSICKQPGHDRRTCGKQQSCNRHPSQHSTLTWVESQGVEGVESQGVEGLESQGVEVNHTTDDDSGEENISMTDDDLDFEGIHDEEVDDGRGSVVAEALSTRPSTGPLLTVAALYGAASGKRGPSRSRLEMWRLRPGPGDIAAPYRAAYCSGRGLVHAALYGAALDSRGPIRGRSRHTRSFLGPFGDVAALDMAVSKKRQLYFGWVKYLHRFLCSIDEIESQTAIRGGS</sequence>
<comment type="caution">
    <text evidence="3">The sequence shown here is derived from an EMBL/GenBank/DDBJ whole genome shotgun (WGS) entry which is preliminary data.</text>
</comment>
<dbReference type="PANTHER" id="PTHR31973:SF187">
    <property type="entry name" value="MUTATOR TRANSPOSASE MUDRA PROTEIN"/>
    <property type="match status" value="1"/>
</dbReference>
<protein>
    <recommendedName>
        <fullName evidence="2">SWIM-type domain-containing protein</fullName>
    </recommendedName>
</protein>
<dbReference type="PANTHER" id="PTHR31973">
    <property type="entry name" value="POLYPROTEIN, PUTATIVE-RELATED"/>
    <property type="match status" value="1"/>
</dbReference>
<evidence type="ECO:0000256" key="1">
    <source>
        <dbReference type="PROSITE-ProRule" id="PRU00325"/>
    </source>
</evidence>
<dbReference type="GO" id="GO:0008270">
    <property type="term" value="F:zinc ion binding"/>
    <property type="evidence" value="ECO:0007669"/>
    <property type="project" value="UniProtKB-KW"/>
</dbReference>
<keyword evidence="1" id="KW-0862">Zinc</keyword>
<evidence type="ECO:0000313" key="3">
    <source>
        <dbReference type="EMBL" id="KAL3675472.1"/>
    </source>
</evidence>